<accession>W6NEG5</accession>
<dbReference type="Proteomes" id="UP000019482">
    <property type="component" value="Unassembled WGS sequence"/>
</dbReference>
<comment type="caution">
    <text evidence="1">The sequence shown here is derived from an EMBL/GenBank/DDBJ whole genome shotgun (WGS) entry which is preliminary data.</text>
</comment>
<gene>
    <name evidence="1" type="ORF">CTDIVETGP_0502</name>
</gene>
<name>W6NEG5_CLOTY</name>
<organism evidence="1 2">
    <name type="scientific">Clostridium tyrobutyricum DIVETGP</name>
    <dbReference type="NCBI Taxonomy" id="1408889"/>
    <lineage>
        <taxon>Bacteria</taxon>
        <taxon>Bacillati</taxon>
        <taxon>Bacillota</taxon>
        <taxon>Clostridia</taxon>
        <taxon>Eubacteriales</taxon>
        <taxon>Clostridiaceae</taxon>
        <taxon>Clostridium</taxon>
    </lineage>
</organism>
<reference evidence="1 2" key="1">
    <citation type="journal article" date="2015" name="Genome Announc.">
        <title>Draft Genome Sequence of Clostridium tyrobutyricum Strain DIVETGP, Isolated from Cow's Milk for Grana Padano Production.</title>
        <authorList>
            <person name="Soggiu A."/>
            <person name="Piras C."/>
            <person name="Gaiarsa S."/>
            <person name="Sassera D."/>
            <person name="Roncada P."/>
            <person name="Bendixen E."/>
            <person name="Brasca M."/>
            <person name="Bonizzi L."/>
        </authorList>
    </citation>
    <scope>NUCLEOTIDE SEQUENCE [LARGE SCALE GENOMIC DNA]</scope>
    <source>
        <strain evidence="1 2">DIVETGP</strain>
    </source>
</reference>
<dbReference type="AlphaFoldDB" id="W6NEG5"/>
<evidence type="ECO:0000313" key="2">
    <source>
        <dbReference type="Proteomes" id="UP000019482"/>
    </source>
</evidence>
<proteinExistence type="predicted"/>
<dbReference type="EMBL" id="CBXI010000007">
    <property type="protein sequence ID" value="CDL90432.1"/>
    <property type="molecule type" value="Genomic_DNA"/>
</dbReference>
<protein>
    <submittedName>
        <fullName evidence="1">Uncharacterized protein</fullName>
    </submittedName>
</protein>
<evidence type="ECO:0000313" key="1">
    <source>
        <dbReference type="EMBL" id="CDL90432.1"/>
    </source>
</evidence>
<keyword evidence="2" id="KW-1185">Reference proteome</keyword>
<sequence>MAYGRGIYYGVSFVANTNTIPYSFLSTSFTFKIDSVKYKNFSK</sequence>